<feature type="region of interest" description="Disordered" evidence="1">
    <location>
        <begin position="183"/>
        <end position="214"/>
    </location>
</feature>
<protein>
    <submittedName>
        <fullName evidence="2">Uncharacterized protein</fullName>
    </submittedName>
</protein>
<dbReference type="PANTHER" id="PTHR32108:SF9">
    <property type="entry name" value="REVERSE TRANSCRIPTASE RNASE H-LIKE DOMAIN-CONTAINING PROTEIN"/>
    <property type="match status" value="1"/>
</dbReference>
<evidence type="ECO:0000313" key="2">
    <source>
        <dbReference type="EMBL" id="KAG5630416.1"/>
    </source>
</evidence>
<name>A0A9J6B146_SOLCO</name>
<gene>
    <name evidence="2" type="ORF">H5410_002133</name>
</gene>
<dbReference type="OrthoDB" id="4822at2759"/>
<feature type="compositionally biased region" description="Polar residues" evidence="1">
    <location>
        <begin position="203"/>
        <end position="214"/>
    </location>
</feature>
<accession>A0A9J6B146</accession>
<proteinExistence type="predicted"/>
<sequence length="648" mass="73681">MEVSEMGSNIYDPRNGGVIDISSEHGPEESPEYDPGPYYDMDDDNDAPTWPVVWPIPLVSLMATLVLSFLRLPTAYIVYVDLCRLANWLSHDTTIRSKENMTNKDEFSAATNIVVPIENPESSRSIVDIQNDEKMAHMQQELNILREELHQVPDLAKLSATTFATFKTPIYFPKVDLPSVDLPNQPELTQHSPTHGRVPPSSPTAVRTVSDLSNRDPTIPTMQQYLGYMSLRMRHMFHPIYACWSSYLHYACCGYKPPKFYMFDGKGDPYAHLRTYYDKLVCVGRNEKPTRVQPPLDESEISKYFIRAQEGIYFDKKMSMMGQKFAQLVKMGDFIEEVVTYQPGGPSHRYPNNPQIVLHTSYVLVYNTQPHYNPPRAPAYQIPPRPYVPVQATIHQNRPHMHRDHRLRTEGVLQPVKGKLPNPIPRNFDGSKRCAYHSRVQRHDIEDCYGLKNQIESLIKRGVIKCTPALPNVNNNPLPNHDNLDVNMVTLEDKYWSPDYPNIDENCSDHFKLLESLSTTPKQSLGTIEQSPKYQIVKCIKNGCVKNVEVWYQPKSGLGPKFNGIVKPMQPKHQRGTNGLRYEPTLGRFHQGASDTIFVPEQALIPDQAGVDKIIEGIGNLFVAMVGEKEEISLSKLTIHDAEPGEIL</sequence>
<comment type="caution">
    <text evidence="2">The sequence shown here is derived from an EMBL/GenBank/DDBJ whole genome shotgun (WGS) entry which is preliminary data.</text>
</comment>
<dbReference type="EMBL" id="JACXVP010000001">
    <property type="protein sequence ID" value="KAG5630416.1"/>
    <property type="molecule type" value="Genomic_DNA"/>
</dbReference>
<dbReference type="AlphaFoldDB" id="A0A9J6B146"/>
<organism evidence="2 3">
    <name type="scientific">Solanum commersonii</name>
    <name type="common">Commerson's wild potato</name>
    <name type="synonym">Commerson's nightshade</name>
    <dbReference type="NCBI Taxonomy" id="4109"/>
    <lineage>
        <taxon>Eukaryota</taxon>
        <taxon>Viridiplantae</taxon>
        <taxon>Streptophyta</taxon>
        <taxon>Embryophyta</taxon>
        <taxon>Tracheophyta</taxon>
        <taxon>Spermatophyta</taxon>
        <taxon>Magnoliopsida</taxon>
        <taxon>eudicotyledons</taxon>
        <taxon>Gunneridae</taxon>
        <taxon>Pentapetalae</taxon>
        <taxon>asterids</taxon>
        <taxon>lamiids</taxon>
        <taxon>Solanales</taxon>
        <taxon>Solanaceae</taxon>
        <taxon>Solanoideae</taxon>
        <taxon>Solaneae</taxon>
        <taxon>Solanum</taxon>
    </lineage>
</organism>
<reference evidence="2 3" key="1">
    <citation type="submission" date="2020-09" db="EMBL/GenBank/DDBJ databases">
        <title>De no assembly of potato wild relative species, Solanum commersonii.</title>
        <authorList>
            <person name="Cho K."/>
        </authorList>
    </citation>
    <scope>NUCLEOTIDE SEQUENCE [LARGE SCALE GENOMIC DNA]</scope>
    <source>
        <strain evidence="2">LZ3.2</strain>
        <tissue evidence="2">Leaf</tissue>
    </source>
</reference>
<evidence type="ECO:0000256" key="1">
    <source>
        <dbReference type="SAM" id="MobiDB-lite"/>
    </source>
</evidence>
<keyword evidence="3" id="KW-1185">Reference proteome</keyword>
<feature type="region of interest" description="Disordered" evidence="1">
    <location>
        <begin position="1"/>
        <end position="39"/>
    </location>
</feature>
<dbReference type="Proteomes" id="UP000824120">
    <property type="component" value="Chromosome 1"/>
</dbReference>
<dbReference type="PANTHER" id="PTHR32108">
    <property type="entry name" value="DNA-DIRECTED RNA POLYMERASE SUBUNIT ALPHA"/>
    <property type="match status" value="1"/>
</dbReference>
<evidence type="ECO:0000313" key="3">
    <source>
        <dbReference type="Proteomes" id="UP000824120"/>
    </source>
</evidence>